<reference evidence="1 2" key="1">
    <citation type="journal article" date="2019" name="Genome Biol. Evol.">
        <title>Day and night: Metabolic profiles and evolutionary relationships of six axenic non-marine cyanobacteria.</title>
        <authorList>
            <person name="Will S.E."/>
            <person name="Henke P."/>
            <person name="Boedeker C."/>
            <person name="Huang S."/>
            <person name="Brinkmann H."/>
            <person name="Rohde M."/>
            <person name="Jarek M."/>
            <person name="Friedl T."/>
            <person name="Seufert S."/>
            <person name="Schumacher M."/>
            <person name="Overmann J."/>
            <person name="Neumann-Schaal M."/>
            <person name="Petersen J."/>
        </authorList>
    </citation>
    <scope>NUCLEOTIDE SEQUENCE [LARGE SCALE GENOMIC DNA]</scope>
    <source>
        <strain evidence="1 2">SAG 39.79</strain>
    </source>
</reference>
<dbReference type="EMBL" id="RSCK01000027">
    <property type="protein sequence ID" value="RUT11346.1"/>
    <property type="molecule type" value="Genomic_DNA"/>
</dbReference>
<dbReference type="PANTHER" id="PTHR43394">
    <property type="entry name" value="ATP-DEPENDENT PERMEASE MDL1, MITOCHONDRIAL"/>
    <property type="match status" value="1"/>
</dbReference>
<accession>A0AB37UIZ0</accession>
<evidence type="ECO:0008006" key="3">
    <source>
        <dbReference type="Google" id="ProtNLM"/>
    </source>
</evidence>
<sequence length="60" mass="6741">MIGHTGIIIAHRLATVQRANQILILDKGRVSEYGLREELMQDSHSRFAQLLKTGLTNLLV</sequence>
<keyword evidence="2" id="KW-1185">Reference proteome</keyword>
<gene>
    <name evidence="1" type="ORF">DSM107010_33850</name>
</gene>
<dbReference type="PANTHER" id="PTHR43394:SF1">
    <property type="entry name" value="ATP-BINDING CASSETTE SUB-FAMILY B MEMBER 10, MITOCHONDRIAL"/>
    <property type="match status" value="1"/>
</dbReference>
<evidence type="ECO:0000313" key="2">
    <source>
        <dbReference type="Proteomes" id="UP000282574"/>
    </source>
</evidence>
<dbReference type="Proteomes" id="UP000282574">
    <property type="component" value="Unassembled WGS sequence"/>
</dbReference>
<dbReference type="InterPro" id="IPR027417">
    <property type="entry name" value="P-loop_NTPase"/>
</dbReference>
<comment type="caution">
    <text evidence="1">The sequence shown here is derived from an EMBL/GenBank/DDBJ whole genome shotgun (WGS) entry which is preliminary data.</text>
</comment>
<name>A0AB37UIZ0_9CYAN</name>
<dbReference type="SUPFAM" id="SSF52540">
    <property type="entry name" value="P-loop containing nucleoside triphosphate hydrolases"/>
    <property type="match status" value="1"/>
</dbReference>
<dbReference type="InterPro" id="IPR039421">
    <property type="entry name" value="Type_1_exporter"/>
</dbReference>
<dbReference type="Gene3D" id="3.40.50.300">
    <property type="entry name" value="P-loop containing nucleotide triphosphate hydrolases"/>
    <property type="match status" value="1"/>
</dbReference>
<protein>
    <recommendedName>
        <fullName evidence="3">ABC transporter domain-containing protein</fullName>
    </recommendedName>
</protein>
<organism evidence="1 2">
    <name type="scientific">Chroococcidiopsis cubana SAG 39.79</name>
    <dbReference type="NCBI Taxonomy" id="388085"/>
    <lineage>
        <taxon>Bacteria</taxon>
        <taxon>Bacillati</taxon>
        <taxon>Cyanobacteriota</taxon>
        <taxon>Cyanophyceae</taxon>
        <taxon>Chroococcidiopsidales</taxon>
        <taxon>Chroococcidiopsidaceae</taxon>
        <taxon>Chroococcidiopsis</taxon>
    </lineage>
</organism>
<dbReference type="AlphaFoldDB" id="A0AB37UIZ0"/>
<dbReference type="GO" id="GO:0015421">
    <property type="term" value="F:ABC-type oligopeptide transporter activity"/>
    <property type="evidence" value="ECO:0007669"/>
    <property type="project" value="TreeGrafter"/>
</dbReference>
<evidence type="ECO:0000313" key="1">
    <source>
        <dbReference type="EMBL" id="RUT11346.1"/>
    </source>
</evidence>
<proteinExistence type="predicted"/>